<name>A0ACA9PIE8_9GLOM</name>
<sequence>DSNVNDVNNFTVMVNVTNTGDESLKLYKDPRGTLSSFPENTFSISSVDGEDHPEFVGASVKYGFDTATEFVTLEPGSSFIANHDCMSLSSYLAQFAHTPLVSEAYKFSKGGDYKIEATNLFFYKDASDSPVSISASVSAPHQAKLSGNLVSRALVKRSLEYASKSEEMKQLVHRDTESGALHRRVQYDTCSPSQQSMIDETLPYVIPYLDDSISWLYAVVSSGDTRYETWFGEYALARQTIVYDHFTAIRQDDVTTYRYVCDCSRDVYGASSISYKSTSILLLTVMIAYVYRNEPKIVYLCTVFWSAPTTGKDSKAGTIIHEASHFTINGGTEDFVYGQTLAMLLAQSNPDNAIMNADNHEDDPVVRRWVPYRQKWTGEIISLDKNEKEGNSSRVPEQRKADWDL</sequence>
<organism evidence="1 2">
    <name type="scientific">Acaulospora colombiana</name>
    <dbReference type="NCBI Taxonomy" id="27376"/>
    <lineage>
        <taxon>Eukaryota</taxon>
        <taxon>Fungi</taxon>
        <taxon>Fungi incertae sedis</taxon>
        <taxon>Mucoromycota</taxon>
        <taxon>Glomeromycotina</taxon>
        <taxon>Glomeromycetes</taxon>
        <taxon>Diversisporales</taxon>
        <taxon>Acaulosporaceae</taxon>
        <taxon>Acaulospora</taxon>
    </lineage>
</organism>
<reference evidence="1" key="1">
    <citation type="submission" date="2021-06" db="EMBL/GenBank/DDBJ databases">
        <authorList>
            <person name="Kallberg Y."/>
            <person name="Tangrot J."/>
            <person name="Rosling A."/>
        </authorList>
    </citation>
    <scope>NUCLEOTIDE SEQUENCE</scope>
    <source>
        <strain evidence="1">CL356</strain>
    </source>
</reference>
<protein>
    <submittedName>
        <fullName evidence="1">10492_t:CDS:1</fullName>
    </submittedName>
</protein>
<evidence type="ECO:0000313" key="1">
    <source>
        <dbReference type="EMBL" id="CAG8712063.1"/>
    </source>
</evidence>
<keyword evidence="2" id="KW-1185">Reference proteome</keyword>
<proteinExistence type="predicted"/>
<comment type="caution">
    <text evidence="1">The sequence shown here is derived from an EMBL/GenBank/DDBJ whole genome shotgun (WGS) entry which is preliminary data.</text>
</comment>
<dbReference type="EMBL" id="CAJVPT010035676">
    <property type="protein sequence ID" value="CAG8712063.1"/>
    <property type="molecule type" value="Genomic_DNA"/>
</dbReference>
<dbReference type="Proteomes" id="UP000789525">
    <property type="component" value="Unassembled WGS sequence"/>
</dbReference>
<evidence type="ECO:0000313" key="2">
    <source>
        <dbReference type="Proteomes" id="UP000789525"/>
    </source>
</evidence>
<gene>
    <name evidence="1" type="ORF">ACOLOM_LOCUS10719</name>
</gene>
<feature type="non-terminal residue" evidence="1">
    <location>
        <position position="1"/>
    </location>
</feature>
<accession>A0ACA9PIE8</accession>
<feature type="non-terminal residue" evidence="1">
    <location>
        <position position="405"/>
    </location>
</feature>